<proteinExistence type="predicted"/>
<name>A0ABT4I6E1_9ACTO</name>
<gene>
    <name evidence="1" type="ORF">OHJ16_04505</name>
</gene>
<evidence type="ECO:0000313" key="1">
    <source>
        <dbReference type="EMBL" id="MCZ0857303.1"/>
    </source>
</evidence>
<reference evidence="1" key="1">
    <citation type="submission" date="2022-10" db="EMBL/GenBank/DDBJ databases">
        <title>Genome sequence of Actinomyces israelii ATCC 10048.</title>
        <authorList>
            <person name="Watt R.M."/>
            <person name="Tong W.M."/>
        </authorList>
    </citation>
    <scope>NUCLEOTIDE SEQUENCE</scope>
    <source>
        <strain evidence="1">ATCC 10048</strain>
    </source>
</reference>
<organism evidence="1 2">
    <name type="scientific">Actinomyces israelii</name>
    <dbReference type="NCBI Taxonomy" id="1659"/>
    <lineage>
        <taxon>Bacteria</taxon>
        <taxon>Bacillati</taxon>
        <taxon>Actinomycetota</taxon>
        <taxon>Actinomycetes</taxon>
        <taxon>Actinomycetales</taxon>
        <taxon>Actinomycetaceae</taxon>
        <taxon>Actinomyces</taxon>
    </lineage>
</organism>
<accession>A0ABT4I6E1</accession>
<sequence length="385" mass="42720">MSRMRNMLDYARRRLERFDERGFCAVDSLVLSWAAYTRLPADDPDLAPARGWEGVRLADLYRAEHFDAYYAGMWSEKAGLDLLAAMAASPRFRDVRVMGYVDVTDPRAEKQFAAMTLRLAEDLSYVAFRGTDASLVGWKEDFNLAYRCPVPSQTEAARYLGAVAARVDGDLLVGGHSKGGNLAVYAAATAPGDVGDRVGRIYSHDGPGFLADFLATEDYRRVEPRVDKTIPQSSVVGMLLEQQESYRVVRSSRAMIWQHDPFSWVVEDCDLVSLDGLAPDARYLNRTISAWLGGLTAEERGRFIDTLYSVIDLGDVATTRELRADWRHSIPVRARAFASLDAETRSFITQTLMALVPLGVRVVPGLLVEDLQQARPKTPAAVEGS</sequence>
<keyword evidence="2" id="KW-1185">Reference proteome</keyword>
<dbReference type="Pfam" id="PF11187">
    <property type="entry name" value="Mbeg1-like"/>
    <property type="match status" value="1"/>
</dbReference>
<comment type="caution">
    <text evidence="1">The sequence shown here is derived from an EMBL/GenBank/DDBJ whole genome shotgun (WGS) entry which is preliminary data.</text>
</comment>
<protein>
    <submittedName>
        <fullName evidence="1">DUF2974 domain-containing protein</fullName>
    </submittedName>
</protein>
<dbReference type="InterPro" id="IPR029058">
    <property type="entry name" value="AB_hydrolase_fold"/>
</dbReference>
<evidence type="ECO:0000313" key="2">
    <source>
        <dbReference type="Proteomes" id="UP001072034"/>
    </source>
</evidence>
<dbReference type="RefSeq" id="WP_268916922.1">
    <property type="nucleotide sequence ID" value="NZ_JAPTMY010000007.1"/>
</dbReference>
<dbReference type="EMBL" id="JAPTMY010000007">
    <property type="protein sequence ID" value="MCZ0857303.1"/>
    <property type="molecule type" value="Genomic_DNA"/>
</dbReference>
<dbReference type="SUPFAM" id="SSF53474">
    <property type="entry name" value="alpha/beta-Hydrolases"/>
    <property type="match status" value="1"/>
</dbReference>
<dbReference type="InterPro" id="IPR024499">
    <property type="entry name" value="Mbeg1-like"/>
</dbReference>
<dbReference type="Proteomes" id="UP001072034">
    <property type="component" value="Unassembled WGS sequence"/>
</dbReference>